<evidence type="ECO:0000259" key="7">
    <source>
        <dbReference type="PROSITE" id="PS50850"/>
    </source>
</evidence>
<feature type="transmembrane region" description="Helical" evidence="6">
    <location>
        <begin position="262"/>
        <end position="284"/>
    </location>
</feature>
<comment type="subcellular location">
    <subcellularLocation>
        <location evidence="1">Cell membrane</location>
        <topology evidence="1">Multi-pass membrane protein</topology>
    </subcellularLocation>
</comment>
<feature type="transmembrane region" description="Helical" evidence="6">
    <location>
        <begin position="43"/>
        <end position="61"/>
    </location>
</feature>
<feature type="transmembrane region" description="Helical" evidence="6">
    <location>
        <begin position="131"/>
        <end position="155"/>
    </location>
</feature>
<organism evidence="8">
    <name type="scientific">Ignisphaera aggregans</name>
    <dbReference type="NCBI Taxonomy" id="334771"/>
    <lineage>
        <taxon>Archaea</taxon>
        <taxon>Thermoproteota</taxon>
        <taxon>Thermoprotei</taxon>
        <taxon>Desulfurococcales</taxon>
        <taxon>Desulfurococcaceae</taxon>
        <taxon>Ignisphaera</taxon>
    </lineage>
</organism>
<evidence type="ECO:0000256" key="5">
    <source>
        <dbReference type="ARBA" id="ARBA00023136"/>
    </source>
</evidence>
<evidence type="ECO:0000256" key="6">
    <source>
        <dbReference type="SAM" id="Phobius"/>
    </source>
</evidence>
<evidence type="ECO:0000256" key="4">
    <source>
        <dbReference type="ARBA" id="ARBA00022989"/>
    </source>
</evidence>
<feature type="domain" description="Major facilitator superfamily (MFS) profile" evidence="7">
    <location>
        <begin position="8"/>
        <end position="375"/>
    </location>
</feature>
<sequence>MVLKEHTSEIVFNVATLCFFISLHSISPYISRYAVFLGAVEQEVALLGPALSATAISFRPLSGFLIDRGRLKLLIIAGVFLTIMAQIIYGLSNSIRIVYIGRIIHGLGVALFIPASIYTATVAGRGVAGALAWRSTMIGLAATLGPAIGGMVIGLYGYQTLFIFTSILLTVSALLSLIALKNLRYARENRRGYLGDLCRVEFAVASTAILCYSLMYNSFTLFLPAYHKIAGVDITLTTLIFTIISLFNLISRIIISLLINRIRFQVVAAIGYGMALFGVLLIAVDPTSPQVLMYAIATGIGGGLLIPSLQVIAILSIEGRSRGIASGIYTAMFDIGNIIGPPTAMYLGSTYLEALRASICLTSPGLAILLTHITLTSIHIDKTQRK</sequence>
<feature type="transmembrane region" description="Helical" evidence="6">
    <location>
        <begin position="354"/>
        <end position="378"/>
    </location>
</feature>
<feature type="transmembrane region" description="Helical" evidence="6">
    <location>
        <begin position="161"/>
        <end position="180"/>
    </location>
</feature>
<dbReference type="PROSITE" id="PS50850">
    <property type="entry name" value="MFS"/>
    <property type="match status" value="1"/>
</dbReference>
<name>A0A7J3I9R3_9CREN</name>
<proteinExistence type="predicted"/>
<evidence type="ECO:0000313" key="8">
    <source>
        <dbReference type="EMBL" id="HGN37510.1"/>
    </source>
</evidence>
<feature type="transmembrane region" description="Helical" evidence="6">
    <location>
        <begin position="12"/>
        <end position="31"/>
    </location>
</feature>
<dbReference type="InterPro" id="IPR011701">
    <property type="entry name" value="MFS"/>
</dbReference>
<reference evidence="8" key="1">
    <citation type="journal article" date="2020" name="mSystems">
        <title>Genome- and Community-Level Interaction Insights into Carbon Utilization and Element Cycling Functions of Hydrothermarchaeota in Hydrothermal Sediment.</title>
        <authorList>
            <person name="Zhou Z."/>
            <person name="Liu Y."/>
            <person name="Xu W."/>
            <person name="Pan J."/>
            <person name="Luo Z.H."/>
            <person name="Li M."/>
        </authorList>
    </citation>
    <scope>NUCLEOTIDE SEQUENCE [LARGE SCALE GENOMIC DNA]</scope>
    <source>
        <strain evidence="8">SpSt-618</strain>
    </source>
</reference>
<evidence type="ECO:0000256" key="1">
    <source>
        <dbReference type="ARBA" id="ARBA00004651"/>
    </source>
</evidence>
<feature type="transmembrane region" description="Helical" evidence="6">
    <location>
        <begin position="200"/>
        <end position="223"/>
    </location>
</feature>
<feature type="transmembrane region" description="Helical" evidence="6">
    <location>
        <begin position="97"/>
        <end position="119"/>
    </location>
</feature>
<evidence type="ECO:0000256" key="2">
    <source>
        <dbReference type="ARBA" id="ARBA00022475"/>
    </source>
</evidence>
<dbReference type="PANTHER" id="PTHR43124:SF9">
    <property type="entry name" value="SUGAR TRANSPORT FAMILY PROTEIN"/>
    <property type="match status" value="1"/>
</dbReference>
<keyword evidence="4 6" id="KW-1133">Transmembrane helix</keyword>
<evidence type="ECO:0000256" key="3">
    <source>
        <dbReference type="ARBA" id="ARBA00022692"/>
    </source>
</evidence>
<dbReference type="AlphaFoldDB" id="A0A7J3I9R3"/>
<feature type="transmembrane region" description="Helical" evidence="6">
    <location>
        <begin position="73"/>
        <end position="91"/>
    </location>
</feature>
<dbReference type="PANTHER" id="PTHR43124">
    <property type="entry name" value="PURINE EFFLUX PUMP PBUE"/>
    <property type="match status" value="1"/>
</dbReference>
<dbReference type="InterPro" id="IPR050189">
    <property type="entry name" value="MFS_Efflux_Transporters"/>
</dbReference>
<dbReference type="Gene3D" id="1.20.1250.20">
    <property type="entry name" value="MFS general substrate transporter like domains"/>
    <property type="match status" value="1"/>
</dbReference>
<keyword evidence="3 6" id="KW-0812">Transmembrane</keyword>
<feature type="transmembrane region" description="Helical" evidence="6">
    <location>
        <begin position="229"/>
        <end position="250"/>
    </location>
</feature>
<keyword evidence="5 6" id="KW-0472">Membrane</keyword>
<dbReference type="InterPro" id="IPR036259">
    <property type="entry name" value="MFS_trans_sf"/>
</dbReference>
<dbReference type="EMBL" id="DTAI01000244">
    <property type="protein sequence ID" value="HGN37510.1"/>
    <property type="molecule type" value="Genomic_DNA"/>
</dbReference>
<dbReference type="GO" id="GO:0005886">
    <property type="term" value="C:plasma membrane"/>
    <property type="evidence" value="ECO:0007669"/>
    <property type="project" value="UniProtKB-SubCell"/>
</dbReference>
<keyword evidence="2" id="KW-1003">Cell membrane</keyword>
<comment type="caution">
    <text evidence="8">The sequence shown here is derived from an EMBL/GenBank/DDBJ whole genome shotgun (WGS) entry which is preliminary data.</text>
</comment>
<dbReference type="InterPro" id="IPR020846">
    <property type="entry name" value="MFS_dom"/>
</dbReference>
<feature type="transmembrane region" description="Helical" evidence="6">
    <location>
        <begin position="290"/>
        <end position="315"/>
    </location>
</feature>
<dbReference type="GO" id="GO:0022857">
    <property type="term" value="F:transmembrane transporter activity"/>
    <property type="evidence" value="ECO:0007669"/>
    <property type="project" value="InterPro"/>
</dbReference>
<accession>A0A7J3I9R3</accession>
<dbReference type="SUPFAM" id="SSF103473">
    <property type="entry name" value="MFS general substrate transporter"/>
    <property type="match status" value="1"/>
</dbReference>
<protein>
    <submittedName>
        <fullName evidence="8">MFS transporter</fullName>
    </submittedName>
</protein>
<dbReference type="Pfam" id="PF07690">
    <property type="entry name" value="MFS_1"/>
    <property type="match status" value="1"/>
</dbReference>
<gene>
    <name evidence="8" type="ORF">ENT87_08210</name>
</gene>
<feature type="transmembrane region" description="Helical" evidence="6">
    <location>
        <begin position="327"/>
        <end position="348"/>
    </location>
</feature>